<dbReference type="CDD" id="cd13603">
    <property type="entry name" value="PBP2_TRAP_Siap_TeaA_like"/>
    <property type="match status" value="1"/>
</dbReference>
<evidence type="ECO:0000313" key="6">
    <source>
        <dbReference type="Proteomes" id="UP000004688"/>
    </source>
</evidence>
<geneLocation type="plasmid" evidence="5 6">
    <name>pOA238_160</name>
</geneLocation>
<evidence type="ECO:0000256" key="4">
    <source>
        <dbReference type="SAM" id="SignalP"/>
    </source>
</evidence>
<proteinExistence type="predicted"/>
<dbReference type="GO" id="GO:0042597">
    <property type="term" value="C:periplasmic space"/>
    <property type="evidence" value="ECO:0007669"/>
    <property type="project" value="UniProtKB-SubCell"/>
</dbReference>
<evidence type="ECO:0000256" key="2">
    <source>
        <dbReference type="ARBA" id="ARBA00022729"/>
    </source>
</evidence>
<comment type="subcellular location">
    <subcellularLocation>
        <location evidence="1">Periplasm</location>
    </subcellularLocation>
</comment>
<feature type="chain" id="PRO_5004102185" evidence="4">
    <location>
        <begin position="37"/>
        <end position="337"/>
    </location>
</feature>
<dbReference type="Pfam" id="PF03480">
    <property type="entry name" value="DctP"/>
    <property type="match status" value="1"/>
</dbReference>
<dbReference type="InterPro" id="IPR018389">
    <property type="entry name" value="DctP_fam"/>
</dbReference>
<dbReference type="eggNOG" id="COG1638">
    <property type="taxonomic scope" value="Bacteria"/>
</dbReference>
<keyword evidence="5" id="KW-0614">Plasmid</keyword>
<evidence type="ECO:0000256" key="1">
    <source>
        <dbReference type="ARBA" id="ARBA00004418"/>
    </source>
</evidence>
<dbReference type="NCBIfam" id="NF037995">
    <property type="entry name" value="TRAP_S1"/>
    <property type="match status" value="1"/>
</dbReference>
<keyword evidence="6" id="KW-1185">Reference proteome</keyword>
<dbReference type="PANTHER" id="PTHR33376">
    <property type="match status" value="1"/>
</dbReference>
<accession>M9RQQ5</accession>
<evidence type="ECO:0000256" key="3">
    <source>
        <dbReference type="ARBA" id="ARBA00022764"/>
    </source>
</evidence>
<name>M9RQQ5_9RHOB</name>
<dbReference type="GO" id="GO:0055085">
    <property type="term" value="P:transmembrane transport"/>
    <property type="evidence" value="ECO:0007669"/>
    <property type="project" value="InterPro"/>
</dbReference>
<reference evidence="5 6" key="1">
    <citation type="journal article" date="2013" name="PLoS ONE">
        <title>Poles Apart: Arctic and Antarctic Octadecabacter strains Share High Genome Plasticity and a New Type of Xanthorhodopsin.</title>
        <authorList>
            <person name="Vollmers J."/>
            <person name="Voget S."/>
            <person name="Dietrich S."/>
            <person name="Gollnow K."/>
            <person name="Smits M."/>
            <person name="Meyer K."/>
            <person name="Brinkhoff T."/>
            <person name="Simon M."/>
            <person name="Daniel R."/>
        </authorList>
    </citation>
    <scope>NUCLEOTIDE SEQUENCE [LARGE SCALE GENOMIC DNA]</scope>
    <source>
        <strain evidence="5 6">238</strain>
        <plasmid evidence="6">Plasmid pOA238_160</plasmid>
    </source>
</reference>
<keyword evidence="3" id="KW-0574">Periplasm</keyword>
<keyword evidence="2 4" id="KW-0732">Signal</keyword>
<dbReference type="InterPro" id="IPR038404">
    <property type="entry name" value="TRAP_DctP_sf"/>
</dbReference>
<sequence>MTKPNLDKTEKEKIMKLTRFLAASTMAIALALPAGAEVKIALDSPPDLEKSGTYVWAHTFGEYLNANGMEAREYERNSLGEEAERLDQVSQGLLEVSMSDAKSAGTLDGTIFGAMMPYFFEDMEQLDRALDEGGMLDRINEGTTPKGVRVLDIVYTGTPSGIFTTEVPIRTFEDIQGVRMRALDEVQITTFENWGSKGTIVSWSEVPNALQTGVAGGYINPAFVPLTYGHTAFIKYFTNAKMSASVRVAIASEDWYQGLSDEERQIVADAVAEAHDANRDLVSDDTAVLKELEEADIEVIELSPEERAKFREASQPIYQETDMPEGALDAWNAAVGR</sequence>
<dbReference type="KEGG" id="oar:OA238_160p1300"/>
<feature type="signal peptide" evidence="4">
    <location>
        <begin position="1"/>
        <end position="36"/>
    </location>
</feature>
<protein>
    <submittedName>
        <fullName evidence="5">Putative DctP-like TRAP transporter extracellular solute-binding protein</fullName>
    </submittedName>
</protein>
<evidence type="ECO:0000313" key="5">
    <source>
        <dbReference type="EMBL" id="AGI74934.1"/>
    </source>
</evidence>
<dbReference type="HOGENOM" id="CLU_036176_1_0_5"/>
<organism evidence="5 6">
    <name type="scientific">Octadecabacter arcticus 238</name>
    <dbReference type="NCBI Taxonomy" id="391616"/>
    <lineage>
        <taxon>Bacteria</taxon>
        <taxon>Pseudomonadati</taxon>
        <taxon>Pseudomonadota</taxon>
        <taxon>Alphaproteobacteria</taxon>
        <taxon>Rhodobacterales</taxon>
        <taxon>Roseobacteraceae</taxon>
        <taxon>Octadecabacter</taxon>
    </lineage>
</organism>
<gene>
    <name evidence="5" type="ORF">OA238_160p1300</name>
</gene>
<dbReference type="EMBL" id="CP003744">
    <property type="protein sequence ID" value="AGI74934.1"/>
    <property type="molecule type" value="Genomic_DNA"/>
</dbReference>
<dbReference type="Gene3D" id="3.40.190.170">
    <property type="entry name" value="Bacterial extracellular solute-binding protein, family 7"/>
    <property type="match status" value="1"/>
</dbReference>
<dbReference type="PANTHER" id="PTHR33376:SF4">
    <property type="entry name" value="SIALIC ACID-BINDING PERIPLASMIC PROTEIN SIAP"/>
    <property type="match status" value="1"/>
</dbReference>
<dbReference type="Proteomes" id="UP000004688">
    <property type="component" value="Plasmid pOA238_160"/>
</dbReference>
<dbReference type="AlphaFoldDB" id="M9RQQ5"/>